<name>A0ABM7P766_9BACT</name>
<dbReference type="Gene3D" id="3.20.80.10">
    <property type="entry name" value="Regulatory factor, effector binding domain"/>
    <property type="match status" value="1"/>
</dbReference>
<protein>
    <recommendedName>
        <fullName evidence="3">GyrI-like small molecule binding domain-containing protein</fullName>
    </recommendedName>
</protein>
<dbReference type="InterPro" id="IPR011256">
    <property type="entry name" value="Reg_factor_effector_dom_sf"/>
</dbReference>
<reference evidence="1" key="1">
    <citation type="journal article" date="2022" name="Arch. Microbiol.">
        <title>Pseudodesulfovibrio sediminis sp. nov., a mesophilic and neutrophilic sulfate-reducing bacterium isolated from sediment of a brackish lake.</title>
        <authorList>
            <person name="Takahashi A."/>
            <person name="Kojima H."/>
            <person name="Watanabe M."/>
            <person name="Fukui M."/>
        </authorList>
    </citation>
    <scope>NUCLEOTIDE SEQUENCE</scope>
    <source>
        <strain evidence="1">SF6</strain>
    </source>
</reference>
<dbReference type="RefSeq" id="WP_347339428.1">
    <property type="nucleotide sequence ID" value="NZ_AP024485.1"/>
</dbReference>
<evidence type="ECO:0008006" key="3">
    <source>
        <dbReference type="Google" id="ProtNLM"/>
    </source>
</evidence>
<keyword evidence="2" id="KW-1185">Reference proteome</keyword>
<gene>
    <name evidence="1" type="ORF">PSDVSF_20020</name>
</gene>
<sequence>MSDKVDYQKQFPDIYRPSAKKCSVVKVPAMNYLMVDGHGNPNECAKFQSACEMLFSVSYALKFAIKKSQLQIDYRVYPLEGLWWTDNMDDFNVKNKDIWK</sequence>
<accession>A0ABM7P766</accession>
<dbReference type="Proteomes" id="UP001053296">
    <property type="component" value="Chromosome"/>
</dbReference>
<evidence type="ECO:0000313" key="1">
    <source>
        <dbReference type="EMBL" id="BCS88760.1"/>
    </source>
</evidence>
<proteinExistence type="predicted"/>
<dbReference type="EMBL" id="AP024485">
    <property type="protein sequence ID" value="BCS88760.1"/>
    <property type="molecule type" value="Genomic_DNA"/>
</dbReference>
<evidence type="ECO:0000313" key="2">
    <source>
        <dbReference type="Proteomes" id="UP001053296"/>
    </source>
</evidence>
<organism evidence="1 2">
    <name type="scientific">Pseudodesulfovibrio sediminis</name>
    <dbReference type="NCBI Taxonomy" id="2810563"/>
    <lineage>
        <taxon>Bacteria</taxon>
        <taxon>Pseudomonadati</taxon>
        <taxon>Thermodesulfobacteriota</taxon>
        <taxon>Desulfovibrionia</taxon>
        <taxon>Desulfovibrionales</taxon>
        <taxon>Desulfovibrionaceae</taxon>
    </lineage>
</organism>